<dbReference type="Pfam" id="PF12706">
    <property type="entry name" value="Lactamase_B_2"/>
    <property type="match status" value="1"/>
</dbReference>
<dbReference type="Gene3D" id="3.60.15.10">
    <property type="entry name" value="Ribonuclease Z/Hydroxyacylglutathione hydrolase-like"/>
    <property type="match status" value="1"/>
</dbReference>
<proteinExistence type="predicted"/>
<dbReference type="InterPro" id="IPR001279">
    <property type="entry name" value="Metallo-B-lactamas"/>
</dbReference>
<gene>
    <name evidence="3" type="ORF">H1191_08920</name>
</gene>
<dbReference type="AlphaFoldDB" id="A0A7W1WR96"/>
<reference evidence="3 4" key="1">
    <citation type="submission" date="2020-07" db="EMBL/GenBank/DDBJ databases">
        <authorList>
            <person name="Feng H."/>
        </authorList>
    </citation>
    <scope>NUCLEOTIDE SEQUENCE [LARGE SCALE GENOMIC DNA]</scope>
    <source>
        <strain evidence="4">s-10</strain>
    </source>
</reference>
<keyword evidence="1" id="KW-0862">Zinc</keyword>
<feature type="domain" description="Metallo-beta-lactamase" evidence="2">
    <location>
        <begin position="18"/>
        <end position="191"/>
    </location>
</feature>
<organism evidence="3 4">
    <name type="scientific">Paenactinomyces guangxiensis</name>
    <dbReference type="NCBI Taxonomy" id="1490290"/>
    <lineage>
        <taxon>Bacteria</taxon>
        <taxon>Bacillati</taxon>
        <taxon>Bacillota</taxon>
        <taxon>Bacilli</taxon>
        <taxon>Bacillales</taxon>
        <taxon>Thermoactinomycetaceae</taxon>
        <taxon>Paenactinomyces</taxon>
    </lineage>
</organism>
<protein>
    <submittedName>
        <fullName evidence="3">MBL fold metallo-hydrolase</fullName>
    </submittedName>
</protein>
<accession>A0A7W1WR96</accession>
<dbReference type="SMART" id="SM00849">
    <property type="entry name" value="Lactamase_B"/>
    <property type="match status" value="1"/>
</dbReference>
<evidence type="ECO:0000313" key="4">
    <source>
        <dbReference type="Proteomes" id="UP000535491"/>
    </source>
</evidence>
<dbReference type="PANTHER" id="PTHR46018:SF4">
    <property type="entry name" value="METALLO-HYDROLASE YHFI-RELATED"/>
    <property type="match status" value="1"/>
</dbReference>
<keyword evidence="3" id="KW-0378">Hydrolase</keyword>
<evidence type="ECO:0000259" key="2">
    <source>
        <dbReference type="SMART" id="SM00849"/>
    </source>
</evidence>
<dbReference type="SUPFAM" id="SSF56281">
    <property type="entry name" value="Metallo-hydrolase/oxidoreductase"/>
    <property type="match status" value="1"/>
</dbReference>
<dbReference type="RefSeq" id="WP_181751667.1">
    <property type="nucleotide sequence ID" value="NZ_JACEIQ010000007.1"/>
</dbReference>
<dbReference type="PANTHER" id="PTHR46018">
    <property type="entry name" value="ZINC PHOSPHODIESTERASE ELAC PROTEIN 1"/>
    <property type="match status" value="1"/>
</dbReference>
<sequence length="246" mass="27121">MRFTVLGCHSPFPGPGGATPGYLLEAGGKRILIDCGSGVLAQLGKMISPWDLDGVILSHLHHDHISDFFVLQYAIMTAMKLKKRTSPLPVWAPEKPGHWYSKLSFGNYIEKHIIKEGLTVDVGDLLNIRFYRTDHGIPCYAMNITDGTHSILYGADSGVNTNWELMTDSPDLFICEATYLDQDLPPGPTGHLSAKQAARAANRIQTKQLLLTHFFPGYEPEQIQQEAETVFAGKCRIAASGLQIDL</sequence>
<dbReference type="GO" id="GO:0042781">
    <property type="term" value="F:3'-tRNA processing endoribonuclease activity"/>
    <property type="evidence" value="ECO:0007669"/>
    <property type="project" value="TreeGrafter"/>
</dbReference>
<dbReference type="CDD" id="cd07716">
    <property type="entry name" value="RNaseZ_short-form-like_MBL-fold"/>
    <property type="match status" value="1"/>
</dbReference>
<evidence type="ECO:0000313" key="3">
    <source>
        <dbReference type="EMBL" id="MBA4494426.1"/>
    </source>
</evidence>
<dbReference type="InterPro" id="IPR036866">
    <property type="entry name" value="RibonucZ/Hydroxyglut_hydro"/>
</dbReference>
<dbReference type="EMBL" id="JACEIQ010000007">
    <property type="protein sequence ID" value="MBA4494426.1"/>
    <property type="molecule type" value="Genomic_DNA"/>
</dbReference>
<evidence type="ECO:0000256" key="1">
    <source>
        <dbReference type="ARBA" id="ARBA00022833"/>
    </source>
</evidence>
<name>A0A7W1WR96_9BACL</name>
<comment type="caution">
    <text evidence="3">The sequence shown here is derived from an EMBL/GenBank/DDBJ whole genome shotgun (WGS) entry which is preliminary data.</text>
</comment>
<keyword evidence="4" id="KW-1185">Reference proteome</keyword>
<dbReference type="Proteomes" id="UP000535491">
    <property type="component" value="Unassembled WGS sequence"/>
</dbReference>